<evidence type="ECO:0000259" key="6">
    <source>
        <dbReference type="Pfam" id="PF21715"/>
    </source>
</evidence>
<dbReference type="InterPro" id="IPR037171">
    <property type="entry name" value="NagB/RpiA_transferase-like"/>
</dbReference>
<organism evidence="7 8">
    <name type="scientific">Secundilactobacillus folii</name>
    <dbReference type="NCBI Taxonomy" id="2678357"/>
    <lineage>
        <taxon>Bacteria</taxon>
        <taxon>Bacillati</taxon>
        <taxon>Bacillota</taxon>
        <taxon>Bacilli</taxon>
        <taxon>Lactobacillales</taxon>
        <taxon>Lactobacillaceae</taxon>
        <taxon>Secundilactobacillus</taxon>
    </lineage>
</organism>
<evidence type="ECO:0000259" key="5">
    <source>
        <dbReference type="Pfam" id="PF04198"/>
    </source>
</evidence>
<evidence type="ECO:0000256" key="1">
    <source>
        <dbReference type="ARBA" id="ARBA00010466"/>
    </source>
</evidence>
<accession>A0A7X2XVR8</accession>
<dbReference type="Gene3D" id="3.40.50.1360">
    <property type="match status" value="1"/>
</dbReference>
<dbReference type="EMBL" id="WNJO01000007">
    <property type="protein sequence ID" value="MTV82445.1"/>
    <property type="molecule type" value="Genomic_DNA"/>
</dbReference>
<dbReference type="Pfam" id="PF04198">
    <property type="entry name" value="Sugar-bind"/>
    <property type="match status" value="1"/>
</dbReference>
<sequence length="358" mass="39247">MGHELSHDVIESWFCLMDLEWKWVNAVVPKMTQKLLRRYSLLLMIRQMQPVGRRSLAETLELTERTVRTDLDSLLDNGLISMQAKGVWLTDDGQKAVKNLQPLVENLAGIRKKESLLKARLGLRGCQIVPGDCDDRPDVKTSMGKATDELLRQQLPAGESIVAVMGGTTMAAVAGTLSETLADNRQLTFVPARGGMGESPAIQANTVCARMAEVTDSHYQALYLPELSSESTSSSLRREPMIAKTLNMIDHANVAIHCVADAMAMAKRRQMPDEDTAVLEQRHAVGEAFGDFFDQDGQIVYRVPKLGLSIADLDRMDLVVAVAGGHSKAAAVEAYFQIPPAESFLVTDEGLADTILKK</sequence>
<protein>
    <submittedName>
        <fullName evidence="7">SorC family transcriptional regulator</fullName>
    </submittedName>
</protein>
<dbReference type="Gene3D" id="1.10.10.10">
    <property type="entry name" value="Winged helix-like DNA-binding domain superfamily/Winged helix DNA-binding domain"/>
    <property type="match status" value="1"/>
</dbReference>
<evidence type="ECO:0000313" key="8">
    <source>
        <dbReference type="Proteomes" id="UP000466388"/>
    </source>
</evidence>
<dbReference type="GO" id="GO:0030246">
    <property type="term" value="F:carbohydrate binding"/>
    <property type="evidence" value="ECO:0007669"/>
    <property type="project" value="InterPro"/>
</dbReference>
<dbReference type="SUPFAM" id="SSF100950">
    <property type="entry name" value="NagB/RpiA/CoA transferase-like"/>
    <property type="match status" value="1"/>
</dbReference>
<dbReference type="PANTHER" id="PTHR34294">
    <property type="entry name" value="TRANSCRIPTIONAL REGULATOR-RELATED"/>
    <property type="match status" value="1"/>
</dbReference>
<keyword evidence="8" id="KW-1185">Reference proteome</keyword>
<dbReference type="SUPFAM" id="SSF46785">
    <property type="entry name" value="Winged helix' DNA-binding domain"/>
    <property type="match status" value="1"/>
</dbReference>
<evidence type="ECO:0000256" key="4">
    <source>
        <dbReference type="ARBA" id="ARBA00023163"/>
    </source>
</evidence>
<name>A0A7X2XVR8_9LACO</name>
<evidence type="ECO:0000256" key="2">
    <source>
        <dbReference type="ARBA" id="ARBA00023015"/>
    </source>
</evidence>
<feature type="domain" description="Sugar-binding" evidence="5">
    <location>
        <begin position="110"/>
        <end position="357"/>
    </location>
</feature>
<keyword evidence="3" id="KW-0238">DNA-binding</keyword>
<keyword evidence="2" id="KW-0805">Transcription regulation</keyword>
<dbReference type="InterPro" id="IPR007324">
    <property type="entry name" value="Sugar-bd_dom_put"/>
</dbReference>
<dbReference type="AlphaFoldDB" id="A0A7X2XVR8"/>
<dbReference type="Proteomes" id="UP000466388">
    <property type="component" value="Unassembled WGS sequence"/>
</dbReference>
<comment type="caution">
    <text evidence="7">The sequence shown here is derived from an EMBL/GenBank/DDBJ whole genome shotgun (WGS) entry which is preliminary data.</text>
</comment>
<evidence type="ECO:0000256" key="3">
    <source>
        <dbReference type="ARBA" id="ARBA00023125"/>
    </source>
</evidence>
<comment type="similarity">
    <text evidence="1">Belongs to the SorC transcriptional regulatory family.</text>
</comment>
<feature type="domain" description="CggR N-terminal DNA binding" evidence="6">
    <location>
        <begin position="37"/>
        <end position="103"/>
    </location>
</feature>
<dbReference type="InterPro" id="IPR036390">
    <property type="entry name" value="WH_DNA-bd_sf"/>
</dbReference>
<evidence type="ECO:0000313" key="7">
    <source>
        <dbReference type="EMBL" id="MTV82445.1"/>
    </source>
</evidence>
<dbReference type="GO" id="GO:0003677">
    <property type="term" value="F:DNA binding"/>
    <property type="evidence" value="ECO:0007669"/>
    <property type="project" value="UniProtKB-KW"/>
</dbReference>
<gene>
    <name evidence="7" type="ORF">GM612_07235</name>
</gene>
<reference evidence="7 8" key="1">
    <citation type="submission" date="2019-11" db="EMBL/GenBank/DDBJ databases">
        <title>Lactobacillus sp. nov. CRM56-3, isolated from fermented tea leaves.</title>
        <authorList>
            <person name="Phuengjayaem S."/>
            <person name="Tanasupawat S."/>
        </authorList>
    </citation>
    <scope>NUCLEOTIDE SEQUENCE [LARGE SCALE GENOMIC DNA]</scope>
    <source>
        <strain evidence="7 8">CRM56-3</strain>
    </source>
</reference>
<dbReference type="InterPro" id="IPR051054">
    <property type="entry name" value="SorC_transcr_regulators"/>
</dbReference>
<proteinExistence type="inferred from homology"/>
<dbReference type="Pfam" id="PF21715">
    <property type="entry name" value="CggR_N"/>
    <property type="match status" value="1"/>
</dbReference>
<dbReference type="InterPro" id="IPR036388">
    <property type="entry name" value="WH-like_DNA-bd_sf"/>
</dbReference>
<dbReference type="PANTHER" id="PTHR34294:SF5">
    <property type="entry name" value="CENTRAL GLYCOLYTIC GENES REGULATOR"/>
    <property type="match status" value="1"/>
</dbReference>
<keyword evidence="4" id="KW-0804">Transcription</keyword>
<dbReference type="InterPro" id="IPR048715">
    <property type="entry name" value="CggR_N"/>
</dbReference>